<dbReference type="InterPro" id="IPR029064">
    <property type="entry name" value="Ribosomal_eL30-like_sf"/>
</dbReference>
<organism evidence="2 3">
    <name type="scientific">Soehngenia longivitae</name>
    <dbReference type="NCBI Taxonomy" id="2562294"/>
    <lineage>
        <taxon>Bacteria</taxon>
        <taxon>Bacillati</taxon>
        <taxon>Bacillota</taxon>
        <taxon>Tissierellia</taxon>
        <taxon>Tissierellales</taxon>
        <taxon>Tissierellaceae</taxon>
        <taxon>Soehngenia</taxon>
    </lineage>
</organism>
<dbReference type="SUPFAM" id="SSF55315">
    <property type="entry name" value="L30e-like"/>
    <property type="match status" value="1"/>
</dbReference>
<dbReference type="GO" id="GO:0005840">
    <property type="term" value="C:ribosome"/>
    <property type="evidence" value="ECO:0007669"/>
    <property type="project" value="UniProtKB-KW"/>
</dbReference>
<accession>A0A4Z0DAA7</accession>
<keyword evidence="2" id="KW-0689">Ribosomal protein</keyword>
<feature type="domain" description="Ribosomal protein eL8/eL30/eS12/Gadd45" evidence="1">
    <location>
        <begin position="5"/>
        <end position="77"/>
    </location>
</feature>
<dbReference type="InterPro" id="IPR004038">
    <property type="entry name" value="Ribosomal_eL8/eL30/eS12/Gad45"/>
</dbReference>
<comment type="caution">
    <text evidence="2">The sequence shown here is derived from an EMBL/GenBank/DDBJ whole genome shotgun (WGS) entry which is preliminary data.</text>
</comment>
<dbReference type="OrthoDB" id="2353623at2"/>
<sequence>MLQRLKTEEKVIGTKQVKRAISKDEVSLVFIAKDADIKLKSEIENLCKEKKVPIEYVEKMKELGEACGIDINAATAALLNKN</sequence>
<dbReference type="RefSeq" id="WP_135270079.1">
    <property type="nucleotide sequence ID" value="NZ_SRIB01000001.1"/>
</dbReference>
<dbReference type="EMBL" id="SRIB01000001">
    <property type="protein sequence ID" value="TFZ41810.1"/>
    <property type="molecule type" value="Genomic_DNA"/>
</dbReference>
<evidence type="ECO:0000313" key="3">
    <source>
        <dbReference type="Proteomes" id="UP000298381"/>
    </source>
</evidence>
<dbReference type="Pfam" id="PF01248">
    <property type="entry name" value="Ribosomal_L7Ae"/>
    <property type="match status" value="1"/>
</dbReference>
<dbReference type="Gene3D" id="3.30.1330.30">
    <property type="match status" value="1"/>
</dbReference>
<proteinExistence type="predicted"/>
<keyword evidence="2" id="KW-0687">Ribonucleoprotein</keyword>
<dbReference type="Proteomes" id="UP000298381">
    <property type="component" value="Unassembled WGS sequence"/>
</dbReference>
<evidence type="ECO:0000313" key="2">
    <source>
        <dbReference type="EMBL" id="TFZ41810.1"/>
    </source>
</evidence>
<dbReference type="AlphaFoldDB" id="A0A4Z0DAA7"/>
<protein>
    <submittedName>
        <fullName evidence="2">50S ribosomal protein L7ae-like protein</fullName>
    </submittedName>
</protein>
<reference evidence="2 3" key="1">
    <citation type="submission" date="2019-03" db="EMBL/GenBank/DDBJ databases">
        <title>Draft genome sequence data and analysis of a Fermenting Bacterium, Soehngenia longevitae strain 1933PT, isolated from petroleum reservoir in Azerbaijan.</title>
        <authorList>
            <person name="Grouzdev D.S."/>
            <person name="Bidzhieva S.K."/>
            <person name="Sokolova D.S."/>
            <person name="Tourova T.P."/>
            <person name="Poltaraus A.B."/>
            <person name="Nazina T.N."/>
        </authorList>
    </citation>
    <scope>NUCLEOTIDE SEQUENCE [LARGE SCALE GENOMIC DNA]</scope>
    <source>
        <strain evidence="2 3">1933P</strain>
    </source>
</reference>
<evidence type="ECO:0000259" key="1">
    <source>
        <dbReference type="Pfam" id="PF01248"/>
    </source>
</evidence>
<name>A0A4Z0DAA7_9FIRM</name>
<keyword evidence="3" id="KW-1185">Reference proteome</keyword>
<gene>
    <name evidence="2" type="ORF">E4100_01370</name>
</gene>